<comment type="caution">
    <text evidence="13">The sequence shown here is derived from an EMBL/GenBank/DDBJ whole genome shotgun (WGS) entry which is preliminary data.</text>
</comment>
<gene>
    <name evidence="13" type="ORF">CCR75_003921</name>
</gene>
<proteinExistence type="inferred from homology"/>
<comment type="similarity">
    <text evidence="10">Belongs to the glycosyltransferase group 1 family.</text>
</comment>
<comment type="catalytic activity">
    <reaction evidence="8 10">
        <text>a beta-D-Man-(1-&gt;4)-beta-D-GlcNAc-(1-&gt;4)-alpha-D-GlcNAc-diphospho-di-trans,poly-cis-dolichol + GDP-alpha-D-mannose = an alpha-D-Man-(1-&gt;3)-beta-D-Man-(1-&gt;4)-beta-D-GlcNAc-(1-&gt;4)-alpha-D-GlcNAc-diphospho-di-trans,poly-cis-dolichol + GDP + H(+)</text>
        <dbReference type="Rhea" id="RHEA:29515"/>
        <dbReference type="Rhea" id="RHEA-COMP:19511"/>
        <dbReference type="Rhea" id="RHEA-COMP:19513"/>
        <dbReference type="ChEBI" id="CHEBI:15378"/>
        <dbReference type="ChEBI" id="CHEBI:57527"/>
        <dbReference type="ChEBI" id="CHEBI:58189"/>
        <dbReference type="ChEBI" id="CHEBI:58472"/>
        <dbReference type="ChEBI" id="CHEBI:132510"/>
        <dbReference type="EC" id="2.4.1.132"/>
    </reaction>
    <physiologicalReaction direction="left-to-right" evidence="8 10">
        <dbReference type="Rhea" id="RHEA:29516"/>
    </physiologicalReaction>
</comment>
<keyword evidence="3 10" id="KW-0808">Transferase</keyword>
<evidence type="ECO:0000313" key="14">
    <source>
        <dbReference type="Proteomes" id="UP000294530"/>
    </source>
</evidence>
<evidence type="ECO:0000256" key="9">
    <source>
        <dbReference type="ARBA" id="ARBA00045104"/>
    </source>
</evidence>
<dbReference type="GO" id="GO:0004378">
    <property type="term" value="F:GDP-Man:Man(1)GlcNAc(2)-PP-Dol alpha-1,3-mannosyltransferase activity"/>
    <property type="evidence" value="ECO:0007669"/>
    <property type="project" value="UniProtKB-UniRule"/>
</dbReference>
<dbReference type="AlphaFoldDB" id="A0A976FF61"/>
<comment type="pathway">
    <text evidence="1 10">Protein modification; protein glycosylation.</text>
</comment>
<reference evidence="13 14" key="1">
    <citation type="journal article" date="2021" name="Genome Biol.">
        <title>AFLAP: assembly-free linkage analysis pipeline using k-mers from genome sequencing data.</title>
        <authorList>
            <person name="Fletcher K."/>
            <person name="Zhang L."/>
            <person name="Gil J."/>
            <person name="Han R."/>
            <person name="Cavanaugh K."/>
            <person name="Michelmore R."/>
        </authorList>
    </citation>
    <scope>NUCLEOTIDE SEQUENCE [LARGE SCALE GENOMIC DNA]</scope>
    <source>
        <strain evidence="13 14">SF5</strain>
    </source>
</reference>
<dbReference type="InterPro" id="IPR001296">
    <property type="entry name" value="Glyco_trans_1"/>
</dbReference>
<keyword evidence="7 10" id="KW-0472">Membrane</keyword>
<keyword evidence="2 10" id="KW-0328">Glycosyltransferase</keyword>
<evidence type="ECO:0000259" key="12">
    <source>
        <dbReference type="Pfam" id="PF13439"/>
    </source>
</evidence>
<evidence type="ECO:0000313" key="13">
    <source>
        <dbReference type="EMBL" id="TDH65605.1"/>
    </source>
</evidence>
<evidence type="ECO:0000256" key="2">
    <source>
        <dbReference type="ARBA" id="ARBA00022676"/>
    </source>
</evidence>
<dbReference type="EC" id="2.4.1.132" evidence="10"/>
<dbReference type="Pfam" id="PF00534">
    <property type="entry name" value="Glycos_transf_1"/>
    <property type="match status" value="1"/>
</dbReference>
<comment type="subcellular location">
    <subcellularLocation>
        <location evidence="10">Endoplasmic reticulum membrane</location>
        <topology evidence="10">Single-pass membrane protein</topology>
    </subcellularLocation>
</comment>
<dbReference type="OrthoDB" id="448893at2759"/>
<dbReference type="Pfam" id="PF13439">
    <property type="entry name" value="Glyco_transf_4"/>
    <property type="match status" value="1"/>
</dbReference>
<organism evidence="13 14">
    <name type="scientific">Bremia lactucae</name>
    <name type="common">Lettuce downy mildew</name>
    <dbReference type="NCBI Taxonomy" id="4779"/>
    <lineage>
        <taxon>Eukaryota</taxon>
        <taxon>Sar</taxon>
        <taxon>Stramenopiles</taxon>
        <taxon>Oomycota</taxon>
        <taxon>Peronosporomycetes</taxon>
        <taxon>Peronosporales</taxon>
        <taxon>Peronosporaceae</taxon>
        <taxon>Bremia</taxon>
    </lineage>
</organism>
<comment type="function">
    <text evidence="10">Mannosylates Man(2)GlcNAc(2)-dolichol diphosphate and Man(1)GlcNAc(2)-dolichol diphosphate to form Man(3)GlcNAc(2)-dolichol diphosphate.</text>
</comment>
<evidence type="ECO:0000256" key="1">
    <source>
        <dbReference type="ARBA" id="ARBA00004922"/>
    </source>
</evidence>
<keyword evidence="14" id="KW-1185">Reference proteome</keyword>
<keyword evidence="5" id="KW-0256">Endoplasmic reticulum</keyword>
<dbReference type="SUPFAM" id="SSF53756">
    <property type="entry name" value="UDP-Glycosyltransferase/glycogen phosphorylase"/>
    <property type="match status" value="1"/>
</dbReference>
<feature type="transmembrane region" description="Helical" evidence="10">
    <location>
        <begin position="6"/>
        <end position="28"/>
    </location>
</feature>
<dbReference type="GO" id="GO:0005789">
    <property type="term" value="C:endoplasmic reticulum membrane"/>
    <property type="evidence" value="ECO:0007669"/>
    <property type="project" value="UniProtKB-SubCell"/>
</dbReference>
<evidence type="ECO:0000256" key="4">
    <source>
        <dbReference type="ARBA" id="ARBA00022692"/>
    </source>
</evidence>
<evidence type="ECO:0000259" key="11">
    <source>
        <dbReference type="Pfam" id="PF00534"/>
    </source>
</evidence>
<name>A0A976FF61_BRELC</name>
<evidence type="ECO:0000256" key="5">
    <source>
        <dbReference type="ARBA" id="ARBA00022824"/>
    </source>
</evidence>
<dbReference type="PANTHER" id="PTHR45918">
    <property type="entry name" value="ALPHA-1,3/1,6-MANNOSYLTRANSFERASE ALG2"/>
    <property type="match status" value="1"/>
</dbReference>
<comment type="catalytic activity">
    <reaction evidence="9 10">
        <text>an alpha-D-Man-(1-&gt;3)-beta-D-Man-(1-&gt;4)-beta-D-GlcNAc-(1-&gt;4)-alpha-D-GlcNAc-diphospho-di-trans,poly-cis-dolichol + GDP-alpha-D-mannose = an alpha-D-Man-(1-&gt;3)-[alpha-D-Man-(1-&gt;6)]-beta-D-Man-(1-&gt;4)-beta-D-GlcNAc-(1-&gt;4)-alpha-D-GlcNAc-diphospho-di-trans,poly-cis-dolichol + GDP + H(+)</text>
        <dbReference type="Rhea" id="RHEA:29519"/>
        <dbReference type="Rhea" id="RHEA-COMP:19513"/>
        <dbReference type="Rhea" id="RHEA-COMP:19515"/>
        <dbReference type="ChEBI" id="CHEBI:15378"/>
        <dbReference type="ChEBI" id="CHEBI:57527"/>
        <dbReference type="ChEBI" id="CHEBI:58189"/>
        <dbReference type="ChEBI" id="CHEBI:132510"/>
        <dbReference type="ChEBI" id="CHEBI:132511"/>
        <dbReference type="EC" id="2.4.1.257"/>
    </reaction>
    <physiologicalReaction direction="left-to-right" evidence="9 10">
        <dbReference type="Rhea" id="RHEA:29520"/>
    </physiologicalReaction>
</comment>
<dbReference type="InterPro" id="IPR027054">
    <property type="entry name" value="ALG2"/>
</dbReference>
<evidence type="ECO:0000256" key="10">
    <source>
        <dbReference type="RuleBase" id="RU367136"/>
    </source>
</evidence>
<accession>A0A976FF61</accession>
<feature type="domain" description="Glycosyl transferase family 1" evidence="11">
    <location>
        <begin position="255"/>
        <end position="404"/>
    </location>
</feature>
<evidence type="ECO:0000256" key="7">
    <source>
        <dbReference type="ARBA" id="ARBA00023136"/>
    </source>
</evidence>
<feature type="domain" description="Glycosyltransferase subfamily 4-like N-terminal" evidence="12">
    <location>
        <begin position="59"/>
        <end position="240"/>
    </location>
</feature>
<keyword evidence="4 10" id="KW-0812">Transmembrane</keyword>
<evidence type="ECO:0000256" key="6">
    <source>
        <dbReference type="ARBA" id="ARBA00022989"/>
    </source>
</evidence>
<protein>
    <recommendedName>
        <fullName evidence="10">Alpha-1,3/1,6-mannosyltransferase ALG2</fullName>
        <ecNumber evidence="10">2.4.1.132</ecNumber>
        <ecNumber evidence="10">2.4.1.257</ecNumber>
    </recommendedName>
    <alternativeName>
        <fullName evidence="10">GDP-Man:Man(1)GlcNAc(2)-PP-Dol alpha-1,3-mannosyltransferase</fullName>
    </alternativeName>
</protein>
<dbReference type="RefSeq" id="XP_067815104.1">
    <property type="nucleotide sequence ID" value="XM_067962012.1"/>
</dbReference>
<sequence>MALALATALYVIVASGIILLIVVGWAFLHGLSCVIPRAIRPSKGTELLRVGFLHPDLGIGGAENLVVNAAIALQQRGAHVTIFTAHHDINHCFEETRGDGPLAAHVCVYGDWLPRTILGKCYAFCAFLRVLFVTLCIASLHVNDVDVFVVDQVSITIPFLRALGKPVLFYGHFPDKLLCIRSDSPWKRLYRVPLDFLEEITTASSDSVVVNSKFTRSVFRKVFPRLRRTIMRILYPPVDVKAYSDTANADVQRDAGLFVSINRFERKKNVALAIEALAELRNKIGMDTFQHVKLVVAGGYDPLNAENKEHLVELQEVVGKYGLEAHVDFRTSVSNAMKLELLRKAQAVIYTPDQEHFGIVPVEAMACGTPVIAVNSGGPMESITDGEAGFLCKQTPKAFALAMEGLCGSANSALALKLGAFGRVRAREHFSLETFGNSLLKLVHEVMNLE</sequence>
<dbReference type="GeneID" id="94347683"/>
<dbReference type="KEGG" id="blac:94347683"/>
<dbReference type="Proteomes" id="UP000294530">
    <property type="component" value="Unassembled WGS sequence"/>
</dbReference>
<keyword evidence="6 10" id="KW-1133">Transmembrane helix</keyword>
<dbReference type="GO" id="GO:0102704">
    <property type="term" value="F:GDP-Man:Man(2)GlcNAc(2)-PP-Dol alpha-1,6-mannosyltransferase activity"/>
    <property type="evidence" value="ECO:0007669"/>
    <property type="project" value="UniProtKB-UniRule"/>
</dbReference>
<dbReference type="EMBL" id="SHOA02000013">
    <property type="protein sequence ID" value="TDH65605.1"/>
    <property type="molecule type" value="Genomic_DNA"/>
</dbReference>
<dbReference type="PANTHER" id="PTHR45918:SF1">
    <property type="entry name" value="ALPHA-1,3_1,6-MANNOSYLTRANSFERASE ALG2"/>
    <property type="match status" value="1"/>
</dbReference>
<dbReference type="EC" id="2.4.1.257" evidence="10"/>
<dbReference type="InterPro" id="IPR028098">
    <property type="entry name" value="Glyco_trans_4-like_N"/>
</dbReference>
<dbReference type="Gene3D" id="3.40.50.2000">
    <property type="entry name" value="Glycogen Phosphorylase B"/>
    <property type="match status" value="1"/>
</dbReference>
<evidence type="ECO:0000256" key="8">
    <source>
        <dbReference type="ARBA" id="ARBA00045103"/>
    </source>
</evidence>
<evidence type="ECO:0000256" key="3">
    <source>
        <dbReference type="ARBA" id="ARBA00022679"/>
    </source>
</evidence>